<evidence type="ECO:0000313" key="2">
    <source>
        <dbReference type="Proteomes" id="UP000652219"/>
    </source>
</evidence>
<sequence>MLEGIKKQRLAANPSVVFLDDLQTATPGPRLIKKLDRESPEARHTSLVRYMSALDEVLNMVKHQDNGLSKNLLRALALTVIQRLADGQSLFVDERALDGTDRFGSVYVDDEPI</sequence>
<gene>
    <name evidence="1" type="ORF">CSOJ01_11667</name>
</gene>
<protein>
    <submittedName>
        <fullName evidence="1">Uncharacterized protein</fullName>
    </submittedName>
</protein>
<evidence type="ECO:0000313" key="1">
    <source>
        <dbReference type="EMBL" id="KAF6802306.1"/>
    </source>
</evidence>
<accession>A0A8H6MNH6</accession>
<dbReference type="AlphaFoldDB" id="A0A8H6MNH6"/>
<comment type="caution">
    <text evidence="1">The sequence shown here is derived from an EMBL/GenBank/DDBJ whole genome shotgun (WGS) entry which is preliminary data.</text>
</comment>
<keyword evidence="2" id="KW-1185">Reference proteome</keyword>
<name>A0A8H6MNH6_9PEZI</name>
<proteinExistence type="predicted"/>
<reference evidence="1 2" key="1">
    <citation type="journal article" date="2020" name="Phytopathology">
        <title>Genome Sequence Resources of Colletotrichum truncatum, C. plurivorum, C. musicola, and C. sojae: Four Species Pathogenic to Soybean (Glycine max).</title>
        <authorList>
            <person name="Rogerio F."/>
            <person name="Boufleur T.R."/>
            <person name="Ciampi-Guillardi M."/>
            <person name="Sukno S.A."/>
            <person name="Thon M.R."/>
            <person name="Massola Junior N.S."/>
            <person name="Baroncelli R."/>
        </authorList>
    </citation>
    <scope>NUCLEOTIDE SEQUENCE [LARGE SCALE GENOMIC DNA]</scope>
    <source>
        <strain evidence="1 2">LFN0009</strain>
    </source>
</reference>
<dbReference type="EMBL" id="WIGN01000277">
    <property type="protein sequence ID" value="KAF6802306.1"/>
    <property type="molecule type" value="Genomic_DNA"/>
</dbReference>
<dbReference type="Proteomes" id="UP000652219">
    <property type="component" value="Unassembled WGS sequence"/>
</dbReference>
<organism evidence="1 2">
    <name type="scientific">Colletotrichum sojae</name>
    <dbReference type="NCBI Taxonomy" id="2175907"/>
    <lineage>
        <taxon>Eukaryota</taxon>
        <taxon>Fungi</taxon>
        <taxon>Dikarya</taxon>
        <taxon>Ascomycota</taxon>
        <taxon>Pezizomycotina</taxon>
        <taxon>Sordariomycetes</taxon>
        <taxon>Hypocreomycetidae</taxon>
        <taxon>Glomerellales</taxon>
        <taxon>Glomerellaceae</taxon>
        <taxon>Colletotrichum</taxon>
        <taxon>Colletotrichum orchidearum species complex</taxon>
    </lineage>
</organism>